<feature type="coiled-coil region" evidence="1">
    <location>
        <begin position="74"/>
        <end position="108"/>
    </location>
</feature>
<reference evidence="2" key="1">
    <citation type="submission" date="2017-02" db="UniProtKB">
        <authorList>
            <consortium name="WormBaseParasite"/>
        </authorList>
    </citation>
    <scope>IDENTIFICATION</scope>
</reference>
<dbReference type="WBParaSite" id="TTAC_0000210501-mRNA-1">
    <property type="protein sequence ID" value="TTAC_0000210501-mRNA-1"/>
    <property type="gene ID" value="TTAC_0000210501"/>
</dbReference>
<organism evidence="2">
    <name type="scientific">Hydatigena taeniaeformis</name>
    <name type="common">Feline tapeworm</name>
    <name type="synonym">Taenia taeniaeformis</name>
    <dbReference type="NCBI Taxonomy" id="6205"/>
    <lineage>
        <taxon>Eukaryota</taxon>
        <taxon>Metazoa</taxon>
        <taxon>Spiralia</taxon>
        <taxon>Lophotrochozoa</taxon>
        <taxon>Platyhelminthes</taxon>
        <taxon>Cestoda</taxon>
        <taxon>Eucestoda</taxon>
        <taxon>Cyclophyllidea</taxon>
        <taxon>Taeniidae</taxon>
        <taxon>Hydatigera</taxon>
    </lineage>
</organism>
<dbReference type="Pfam" id="PF17004">
    <property type="entry name" value="SRP_TPR_like"/>
    <property type="match status" value="1"/>
</dbReference>
<dbReference type="PANTHER" id="PTHR14094">
    <property type="entry name" value="SIGNAL RECOGNITION PARTICLE 72"/>
    <property type="match status" value="1"/>
</dbReference>
<dbReference type="PANTHER" id="PTHR14094:SF9">
    <property type="entry name" value="SIGNAL RECOGNITION PARTICLE SUBUNIT SRP72"/>
    <property type="match status" value="1"/>
</dbReference>
<dbReference type="GO" id="GO:0006614">
    <property type="term" value="P:SRP-dependent cotranslational protein targeting to membrane"/>
    <property type="evidence" value="ECO:0007669"/>
    <property type="project" value="InterPro"/>
</dbReference>
<accession>A0A0R3WMW7</accession>
<evidence type="ECO:0000256" key="1">
    <source>
        <dbReference type="SAM" id="Coils"/>
    </source>
</evidence>
<evidence type="ECO:0000313" key="2">
    <source>
        <dbReference type="WBParaSite" id="TTAC_0000210501-mRNA-1"/>
    </source>
</evidence>
<dbReference type="GO" id="GO:0008312">
    <property type="term" value="F:7S RNA binding"/>
    <property type="evidence" value="ECO:0007669"/>
    <property type="project" value="TreeGrafter"/>
</dbReference>
<dbReference type="SUPFAM" id="SSF48452">
    <property type="entry name" value="TPR-like"/>
    <property type="match status" value="2"/>
</dbReference>
<dbReference type="InterPro" id="IPR011990">
    <property type="entry name" value="TPR-like_helical_dom_sf"/>
</dbReference>
<protein>
    <submittedName>
        <fullName evidence="2">Signal recognition particle subunit SRP72</fullName>
    </submittedName>
</protein>
<sequence length="480" mass="54092">LRSFPNDAYAQHCKVVALIRQDRFHDCIDFLQKHQIDDYHLERAYCEYRLNRLVEALKTISSCTVVTQGLIELRAQIYYRLEEFERAIEEYEQLLKSCKDDYQDERQANLIAAKAALSCFLGKDVALNYSPALFETAFNAACYYIGKKDYTKALKFLNEAESTVVFHRIRPFVELCTEAFEDDTDATEEQINEEVAPISSLLLGKLASDDQVYFVMVQKGFVLQQQQKTDIAFEIYHTILRQRSGDPSLMVIVSNNLICINKDQNVFDTRKRIKASSIDDLHHKLFQAQRSSILTNQALFYFNTNQLDACDAKLKAVLNEDSNNVRATMLSAVSFFKSKQPAAGVRLLENFAKSPAFEEVDKEGRLAAILLLVHLQLMAISGVSLGSTPTAPLRAGKLTTEVADALSERILAKLLPQDIAMLPLVASLRVALLLGAGTEETNCVSDVALKRAKGIVSETLEFWSKRSSDVRFTLVFSHVL</sequence>
<keyword evidence="1" id="KW-0175">Coiled coil</keyword>
<dbReference type="STRING" id="6205.A0A0R3WMW7"/>
<dbReference type="GO" id="GO:0043022">
    <property type="term" value="F:ribosome binding"/>
    <property type="evidence" value="ECO:0007669"/>
    <property type="project" value="TreeGrafter"/>
</dbReference>
<dbReference type="AlphaFoldDB" id="A0A0R3WMW7"/>
<dbReference type="Gene3D" id="1.25.40.10">
    <property type="entry name" value="Tetratricopeptide repeat domain"/>
    <property type="match status" value="2"/>
</dbReference>
<dbReference type="InterPro" id="IPR026270">
    <property type="entry name" value="SRP72"/>
</dbReference>
<dbReference type="InterPro" id="IPR031545">
    <property type="entry name" value="SRP72_TPR-like"/>
</dbReference>
<dbReference type="GO" id="GO:0005786">
    <property type="term" value="C:signal recognition particle, endoplasmic reticulum targeting"/>
    <property type="evidence" value="ECO:0007669"/>
    <property type="project" value="TreeGrafter"/>
</dbReference>
<proteinExistence type="predicted"/>
<name>A0A0R3WMW7_HYDTA</name>